<organism evidence="8 9">
    <name type="scientific">Aeoliella mucimassa</name>
    <dbReference type="NCBI Taxonomy" id="2527972"/>
    <lineage>
        <taxon>Bacteria</taxon>
        <taxon>Pseudomonadati</taxon>
        <taxon>Planctomycetota</taxon>
        <taxon>Planctomycetia</taxon>
        <taxon>Pirellulales</taxon>
        <taxon>Lacipirellulaceae</taxon>
        <taxon>Aeoliella</taxon>
    </lineage>
</organism>
<dbReference type="Gene3D" id="1.10.1740.10">
    <property type="match status" value="1"/>
</dbReference>
<keyword evidence="4" id="KW-0238">DNA-binding</keyword>
<protein>
    <submittedName>
        <fullName evidence="8">RNA polymerase sigma factor CarQ</fullName>
    </submittedName>
</protein>
<evidence type="ECO:0000259" key="7">
    <source>
        <dbReference type="Pfam" id="PF07638"/>
    </source>
</evidence>
<evidence type="ECO:0000256" key="4">
    <source>
        <dbReference type="ARBA" id="ARBA00023125"/>
    </source>
</evidence>
<feature type="region of interest" description="Disordered" evidence="6">
    <location>
        <begin position="1"/>
        <end position="22"/>
    </location>
</feature>
<accession>A0A518AJI6</accession>
<keyword evidence="9" id="KW-1185">Reference proteome</keyword>
<evidence type="ECO:0000256" key="3">
    <source>
        <dbReference type="ARBA" id="ARBA00023082"/>
    </source>
</evidence>
<dbReference type="InterPro" id="IPR053812">
    <property type="entry name" value="HTH_Sigma70_ECF-like"/>
</dbReference>
<proteinExistence type="inferred from homology"/>
<dbReference type="SUPFAM" id="SSF88659">
    <property type="entry name" value="Sigma3 and sigma4 domains of RNA polymerase sigma factors"/>
    <property type="match status" value="1"/>
</dbReference>
<dbReference type="GO" id="GO:0016987">
    <property type="term" value="F:sigma factor activity"/>
    <property type="evidence" value="ECO:0007669"/>
    <property type="project" value="UniProtKB-KW"/>
</dbReference>
<evidence type="ECO:0000313" key="8">
    <source>
        <dbReference type="EMBL" id="QDU54834.1"/>
    </source>
</evidence>
<dbReference type="AlphaFoldDB" id="A0A518AJI6"/>
<evidence type="ECO:0000313" key="9">
    <source>
        <dbReference type="Proteomes" id="UP000315750"/>
    </source>
</evidence>
<dbReference type="EMBL" id="CP036278">
    <property type="protein sequence ID" value="QDU54834.1"/>
    <property type="molecule type" value="Genomic_DNA"/>
</dbReference>
<feature type="domain" description="RNA polymerase sigma-70 ECF-like HTH" evidence="7">
    <location>
        <begin position="22"/>
        <end position="201"/>
    </location>
</feature>
<dbReference type="PANTHER" id="PTHR43133:SF8">
    <property type="entry name" value="RNA POLYMERASE SIGMA FACTOR HI_1459-RELATED"/>
    <property type="match status" value="1"/>
</dbReference>
<dbReference type="GO" id="GO:0006352">
    <property type="term" value="P:DNA-templated transcription initiation"/>
    <property type="evidence" value="ECO:0007669"/>
    <property type="project" value="InterPro"/>
</dbReference>
<evidence type="ECO:0000256" key="5">
    <source>
        <dbReference type="ARBA" id="ARBA00023163"/>
    </source>
</evidence>
<evidence type="ECO:0000256" key="1">
    <source>
        <dbReference type="ARBA" id="ARBA00010641"/>
    </source>
</evidence>
<name>A0A518AJI6_9BACT</name>
<evidence type="ECO:0000256" key="6">
    <source>
        <dbReference type="SAM" id="MobiDB-lite"/>
    </source>
</evidence>
<dbReference type="Pfam" id="PF07638">
    <property type="entry name" value="Sigma70_ECF"/>
    <property type="match status" value="1"/>
</dbReference>
<keyword evidence="5" id="KW-0804">Transcription</keyword>
<dbReference type="Proteomes" id="UP000315750">
    <property type="component" value="Chromosome"/>
</dbReference>
<dbReference type="PANTHER" id="PTHR43133">
    <property type="entry name" value="RNA POLYMERASE ECF-TYPE SIGMA FACTO"/>
    <property type="match status" value="1"/>
</dbReference>
<keyword evidence="2" id="KW-0805">Transcription regulation</keyword>
<dbReference type="InterPro" id="IPR013325">
    <property type="entry name" value="RNA_pol_sigma_r2"/>
</dbReference>
<dbReference type="SUPFAM" id="SSF88946">
    <property type="entry name" value="Sigma2 domain of RNA polymerase sigma factors"/>
    <property type="match status" value="1"/>
</dbReference>
<dbReference type="KEGG" id="amuc:Pan181_10170"/>
<sequence length="208" mass="23787">MPLDMPSEDSSPMPPTSTTTDSSLLRRFQRGEQDAATEIYTRYARRLQALAAKQTGVDLKSRFDPEDVVQSVFRTFFRRAAAGYYDVPPGEELWRLLLVLSLHKVRDLAVHHRAQKRDVGKTWSVEESDAGHTAPAPDDHLAYESLRQVVDELIHGMPESNRQIVELRIEGFEIGEIATKTGRAKRTIERTLQQFRERLRRLIDAEST</sequence>
<dbReference type="InterPro" id="IPR036388">
    <property type="entry name" value="WH-like_DNA-bd_sf"/>
</dbReference>
<dbReference type="InterPro" id="IPR039425">
    <property type="entry name" value="RNA_pol_sigma-70-like"/>
</dbReference>
<dbReference type="GO" id="GO:0003677">
    <property type="term" value="F:DNA binding"/>
    <property type="evidence" value="ECO:0007669"/>
    <property type="project" value="UniProtKB-KW"/>
</dbReference>
<reference evidence="8 9" key="1">
    <citation type="submission" date="2019-02" db="EMBL/GenBank/DDBJ databases">
        <title>Deep-cultivation of Planctomycetes and their phenomic and genomic characterization uncovers novel biology.</title>
        <authorList>
            <person name="Wiegand S."/>
            <person name="Jogler M."/>
            <person name="Boedeker C."/>
            <person name="Pinto D."/>
            <person name="Vollmers J."/>
            <person name="Rivas-Marin E."/>
            <person name="Kohn T."/>
            <person name="Peeters S.H."/>
            <person name="Heuer A."/>
            <person name="Rast P."/>
            <person name="Oberbeckmann S."/>
            <person name="Bunk B."/>
            <person name="Jeske O."/>
            <person name="Meyerdierks A."/>
            <person name="Storesund J.E."/>
            <person name="Kallscheuer N."/>
            <person name="Luecker S."/>
            <person name="Lage O.M."/>
            <person name="Pohl T."/>
            <person name="Merkel B.J."/>
            <person name="Hornburger P."/>
            <person name="Mueller R.-W."/>
            <person name="Bruemmer F."/>
            <person name="Labrenz M."/>
            <person name="Spormann A.M."/>
            <person name="Op den Camp H."/>
            <person name="Overmann J."/>
            <person name="Amann R."/>
            <person name="Jetten M.S.M."/>
            <person name="Mascher T."/>
            <person name="Medema M.H."/>
            <person name="Devos D.P."/>
            <person name="Kaster A.-K."/>
            <person name="Ovreas L."/>
            <person name="Rohde M."/>
            <person name="Galperin M.Y."/>
            <person name="Jogler C."/>
        </authorList>
    </citation>
    <scope>NUCLEOTIDE SEQUENCE [LARGE SCALE GENOMIC DNA]</scope>
    <source>
        <strain evidence="8 9">Pan181</strain>
    </source>
</reference>
<comment type="similarity">
    <text evidence="1">Belongs to the sigma-70 factor family. ECF subfamily.</text>
</comment>
<evidence type="ECO:0000256" key="2">
    <source>
        <dbReference type="ARBA" id="ARBA00023015"/>
    </source>
</evidence>
<gene>
    <name evidence="8" type="primary">carQ_1</name>
    <name evidence="8" type="ORF">Pan181_10170</name>
</gene>
<dbReference type="InterPro" id="IPR013324">
    <property type="entry name" value="RNA_pol_sigma_r3/r4-like"/>
</dbReference>
<dbReference type="Gene3D" id="1.10.10.10">
    <property type="entry name" value="Winged helix-like DNA-binding domain superfamily/Winged helix DNA-binding domain"/>
    <property type="match status" value="1"/>
</dbReference>
<keyword evidence="3" id="KW-0731">Sigma factor</keyword>